<name>A0A9P0AKJ7_BEMTA</name>
<proteinExistence type="predicted"/>
<dbReference type="EMBL" id="OU963868">
    <property type="protein sequence ID" value="CAH0393285.1"/>
    <property type="molecule type" value="Genomic_DNA"/>
</dbReference>
<evidence type="ECO:0000313" key="1">
    <source>
        <dbReference type="EMBL" id="CAH0393285.1"/>
    </source>
</evidence>
<gene>
    <name evidence="1" type="ORF">BEMITA_LOCUS11707</name>
</gene>
<protein>
    <submittedName>
        <fullName evidence="1">Uncharacterized protein</fullName>
    </submittedName>
</protein>
<evidence type="ECO:0000313" key="2">
    <source>
        <dbReference type="Proteomes" id="UP001152759"/>
    </source>
</evidence>
<dbReference type="AlphaFoldDB" id="A0A9P0AKJ7"/>
<accession>A0A9P0AKJ7</accession>
<dbReference type="Proteomes" id="UP001152759">
    <property type="component" value="Chromosome 7"/>
</dbReference>
<sequence length="921" mass="104466">MLCSYNHRIHPILCHDCICYDKYRTRDAFEETIRNGKSYMACLMYESTKLDSGAERFEKQYSLVHNSVPIMLGTYIDTMIRGEEEVRKSRALWGVIILNGAPKIFLSVSTLDALSLHVREMSGKQGKKSQKTIEWFTYVDGKGLATKYVEGRLSWTYDCESRTSTDLTDDCEWAELLHKANPRYGEPKFETIPYDNYVRMFDVILSCPYDINDLKNRQLISGVATMRKYIDSYIGRRKKQSTSACQKLSEAFESGNMYSVLSKKNAYETAEWCKSYQQNYDSTLHDGRSNKVEHLLPNTNRASNETLRNSKAFSFPLDAMYFYCPLNTKDLKAAGEQNTLADFTMMTEETDVQETLLYLKSISTTEKESNILILNGFIINCFKNWSLHDLIKLKKKLPHVTTKYYCSYVLISTKASILIKYNEEYDVYFSPAETTVYKIQYKEDAMFSTMVKTLAPIGLRRTPSAKSTVAVNNLKGSVANLTSDTLHLSLMQMIQGTTCFIKSCNGNQTSLLDAALISHGNGTSNFLSEYKKVLAFYDCEVTPESPHPTIAPIELETTEVVKVMNSLQFMYNLNNLMIMNLLNSSANVLTTGIRKKKNSLNRERSLTSKDKVFRYAQMILGVANYHSSDVWNLRCWAAFANLHGAGVEDGIILDRKMVEEAPPIYYNACITIDFRFKTNKDTLGAVFISVDELKSGLETLNTLSEETFIGCLITETEVYVKNSRHCEVVNGRIGNHFYYLMHFLMKRDKTYGHLNVRCIRREKVITIVISGLRETRIGVGSKLANSFGQKNICSLVEDLSGYSGITRDGRKVHAQVLYSLESVLGRFSSGQIAYMLTSPDVAIGSNGFFIAPIDLVVHALNPYTNIKIFNVKVDTMTNVNGFDSQALCTVSHALRKEKLIAKVLQLIKMHGYEARFVPVEV</sequence>
<organism evidence="1 2">
    <name type="scientific">Bemisia tabaci</name>
    <name type="common">Sweetpotato whitefly</name>
    <name type="synonym">Aleurodes tabaci</name>
    <dbReference type="NCBI Taxonomy" id="7038"/>
    <lineage>
        <taxon>Eukaryota</taxon>
        <taxon>Metazoa</taxon>
        <taxon>Ecdysozoa</taxon>
        <taxon>Arthropoda</taxon>
        <taxon>Hexapoda</taxon>
        <taxon>Insecta</taxon>
        <taxon>Pterygota</taxon>
        <taxon>Neoptera</taxon>
        <taxon>Paraneoptera</taxon>
        <taxon>Hemiptera</taxon>
        <taxon>Sternorrhyncha</taxon>
        <taxon>Aleyrodoidea</taxon>
        <taxon>Aleyrodidae</taxon>
        <taxon>Aleyrodinae</taxon>
        <taxon>Bemisia</taxon>
    </lineage>
</organism>
<keyword evidence="2" id="KW-1185">Reference proteome</keyword>
<reference evidence="1" key="1">
    <citation type="submission" date="2021-12" db="EMBL/GenBank/DDBJ databases">
        <authorList>
            <person name="King R."/>
        </authorList>
    </citation>
    <scope>NUCLEOTIDE SEQUENCE</scope>
</reference>